<dbReference type="InterPro" id="IPR008979">
    <property type="entry name" value="Galactose-bd-like_sf"/>
</dbReference>
<dbReference type="PANTHER" id="PTHR43135">
    <property type="entry name" value="ALPHA-D-RIBOSE 1-METHYLPHOSPHONATE 5-TRIPHOSPHATE DIPHOSPHATASE"/>
    <property type="match status" value="1"/>
</dbReference>
<dbReference type="Proteomes" id="UP000634011">
    <property type="component" value="Unassembled WGS sequence"/>
</dbReference>
<dbReference type="InterPro" id="IPR011059">
    <property type="entry name" value="Metal-dep_hydrolase_composite"/>
</dbReference>
<keyword evidence="4" id="KW-1185">Reference proteome</keyword>
<evidence type="ECO:0000313" key="3">
    <source>
        <dbReference type="EMBL" id="MBC3862964.1"/>
    </source>
</evidence>
<evidence type="ECO:0000259" key="1">
    <source>
        <dbReference type="Pfam" id="PF01979"/>
    </source>
</evidence>
<dbReference type="Gene3D" id="1.20.58.520">
    <property type="entry name" value="Amidohydrolase"/>
    <property type="match status" value="1"/>
</dbReference>
<dbReference type="Pfam" id="PF08547">
    <property type="entry name" value="CIA30"/>
    <property type="match status" value="1"/>
</dbReference>
<dbReference type="Gene3D" id="3.30.110.90">
    <property type="entry name" value="Amidohydrolase"/>
    <property type="match status" value="1"/>
</dbReference>
<dbReference type="InterPro" id="IPR006680">
    <property type="entry name" value="Amidohydro-rel"/>
</dbReference>
<dbReference type="EMBL" id="JACOFV010000011">
    <property type="protein sequence ID" value="MBC3862964.1"/>
    <property type="molecule type" value="Genomic_DNA"/>
</dbReference>
<dbReference type="Gene3D" id="3.40.50.10910">
    <property type="entry name" value="Amidohydrolase"/>
    <property type="match status" value="1"/>
</dbReference>
<dbReference type="InterPro" id="IPR013857">
    <property type="entry name" value="NADH-UbQ_OxRdtase-assoc_prot30"/>
</dbReference>
<dbReference type="Pfam" id="PF01979">
    <property type="entry name" value="Amidohydro_1"/>
    <property type="match status" value="1"/>
</dbReference>
<proteinExistence type="predicted"/>
<dbReference type="SUPFAM" id="SSF51338">
    <property type="entry name" value="Composite domain of metallo-dependent hydrolases"/>
    <property type="match status" value="1"/>
</dbReference>
<organism evidence="3 4">
    <name type="scientific">Undibacterium jejuense</name>
    <dbReference type="NCBI Taxonomy" id="1344949"/>
    <lineage>
        <taxon>Bacteria</taxon>
        <taxon>Pseudomonadati</taxon>
        <taxon>Pseudomonadota</taxon>
        <taxon>Betaproteobacteria</taxon>
        <taxon>Burkholderiales</taxon>
        <taxon>Oxalobacteraceae</taxon>
        <taxon>Undibacterium</taxon>
    </lineage>
</organism>
<comment type="caution">
    <text evidence="3">The sequence shown here is derived from an EMBL/GenBank/DDBJ whole genome shotgun (WGS) entry which is preliminary data.</text>
</comment>
<evidence type="ECO:0000259" key="2">
    <source>
        <dbReference type="Pfam" id="PF08547"/>
    </source>
</evidence>
<dbReference type="AlphaFoldDB" id="A0A923KQD6"/>
<dbReference type="InterPro" id="IPR051781">
    <property type="entry name" value="Metallo-dep_Hydrolase"/>
</dbReference>
<sequence length="596" mass="64451">MTGYCFCISANASVNEYLIRNVRVFDGQRSFEKRTVLISDGKIKNSDFHGPTPVTAIEVSGKGKTLLPGLIDSHVHAYQDFDLPLLFGVTTEIDMFTSVAVMQDFNRKMQHKQNDDQSDVISAGTLATAPGGHGTEYGIPIATLTKPEQAQAWVDARIAEGSHFIKIVMEEGSDKHPINSLNMATVKALIQAAHKRSRLAVVHVSSLKDAQAALDANADGLVHLFTGTTIGDDDLKKFVKTAKNKHAFIIPTFSVLESIAGIKAEDVLQDQRLTNLLNISQLQALKKMYGKTENKSILQVPNVSTAALNAAQVPILAGTDAGNAGTQYGISLHHELASLVNAGLSPSAALASATSVPAKAFRLNDRGRIANGYKADLLLVEGDPDKDINATRNIINIWKDGRLVNDLRQQKLLAVSKENKAQKTVFQLPADGRISLFSEEKLGSPFGAGWFPSNDERMGGKSSVSLTLSGTEPAGQPALNIDAKVQSGFAYPWAGVVFFPGSDPGQAANLSAAKKISFKIKGDGKPYNVGFYIQGNYIPITKQLKSSNEWQTVKLLLDDFKGLDLSIVTMITFYAGPEIETYHFTIADVRLLPEEN</sequence>
<dbReference type="GO" id="GO:0016810">
    <property type="term" value="F:hydrolase activity, acting on carbon-nitrogen (but not peptide) bonds"/>
    <property type="evidence" value="ECO:0007669"/>
    <property type="project" value="InterPro"/>
</dbReference>
<dbReference type="SUPFAM" id="SSF51556">
    <property type="entry name" value="Metallo-dependent hydrolases"/>
    <property type="match status" value="1"/>
</dbReference>
<evidence type="ECO:0000313" key="4">
    <source>
        <dbReference type="Proteomes" id="UP000634011"/>
    </source>
</evidence>
<dbReference type="SUPFAM" id="SSF49785">
    <property type="entry name" value="Galactose-binding domain-like"/>
    <property type="match status" value="1"/>
</dbReference>
<reference evidence="3" key="1">
    <citation type="submission" date="2020-08" db="EMBL/GenBank/DDBJ databases">
        <title>Novel species isolated from subtropical streams in China.</title>
        <authorList>
            <person name="Lu H."/>
        </authorList>
    </citation>
    <scope>NUCLEOTIDE SEQUENCE</scope>
    <source>
        <strain evidence="3">KACC 12607</strain>
    </source>
</reference>
<gene>
    <name evidence="3" type="ORF">H8K32_12705</name>
</gene>
<dbReference type="InterPro" id="IPR032466">
    <property type="entry name" value="Metal_Hydrolase"/>
</dbReference>
<feature type="domain" description="NADH:ubiquinone oxidoreductase intermediate-associated protein 30" evidence="2">
    <location>
        <begin position="450"/>
        <end position="561"/>
    </location>
</feature>
<feature type="domain" description="Amidohydrolase-related" evidence="1">
    <location>
        <begin position="65"/>
        <end position="404"/>
    </location>
</feature>
<dbReference type="Gene3D" id="2.60.120.430">
    <property type="entry name" value="Galactose-binding lectin"/>
    <property type="match status" value="1"/>
</dbReference>
<dbReference type="PANTHER" id="PTHR43135:SF3">
    <property type="entry name" value="ALPHA-D-RIBOSE 1-METHYLPHOSPHONATE 5-TRIPHOSPHATE DIPHOSPHATASE"/>
    <property type="match status" value="1"/>
</dbReference>
<dbReference type="Gene3D" id="2.30.40.10">
    <property type="entry name" value="Urease, subunit C, domain 1"/>
    <property type="match status" value="1"/>
</dbReference>
<name>A0A923KQD6_9BURK</name>
<accession>A0A923KQD6</accession>
<protein>
    <submittedName>
        <fullName evidence="3">CIA30 family protein</fullName>
    </submittedName>
</protein>